<accession>A0A6J6G1G0</accession>
<feature type="transmembrane region" description="Helical" evidence="1">
    <location>
        <begin position="29"/>
        <end position="47"/>
    </location>
</feature>
<organism evidence="2">
    <name type="scientific">freshwater metagenome</name>
    <dbReference type="NCBI Taxonomy" id="449393"/>
    <lineage>
        <taxon>unclassified sequences</taxon>
        <taxon>metagenomes</taxon>
        <taxon>ecological metagenomes</taxon>
    </lineage>
</organism>
<dbReference type="AlphaFoldDB" id="A0A6J6G1G0"/>
<keyword evidence="1" id="KW-1133">Transmembrane helix</keyword>
<proteinExistence type="predicted"/>
<keyword evidence="1" id="KW-0812">Transmembrane</keyword>
<reference evidence="2" key="1">
    <citation type="submission" date="2020-05" db="EMBL/GenBank/DDBJ databases">
        <authorList>
            <person name="Chiriac C."/>
            <person name="Salcher M."/>
            <person name="Ghai R."/>
            <person name="Kavagutti S V."/>
        </authorList>
    </citation>
    <scope>NUCLEOTIDE SEQUENCE</scope>
</reference>
<evidence type="ECO:0000256" key="1">
    <source>
        <dbReference type="SAM" id="Phobius"/>
    </source>
</evidence>
<evidence type="ECO:0000313" key="2">
    <source>
        <dbReference type="EMBL" id="CAB4594380.1"/>
    </source>
</evidence>
<gene>
    <name evidence="2" type="ORF">UFOPK1711_02009</name>
</gene>
<sequence>MTQKPDYSNDPVRMRRAQIAHAASLAQRIGYLLFAIAVVIFFIGFFGGFTGGLVTAIVILMAIGSALLAPAIVAGYAVKAAERDDLENGR</sequence>
<dbReference type="EMBL" id="CAEZTR010000218">
    <property type="protein sequence ID" value="CAB4594380.1"/>
    <property type="molecule type" value="Genomic_DNA"/>
</dbReference>
<feature type="transmembrane region" description="Helical" evidence="1">
    <location>
        <begin position="53"/>
        <end position="78"/>
    </location>
</feature>
<protein>
    <submittedName>
        <fullName evidence="2">Unannotated protein</fullName>
    </submittedName>
</protein>
<keyword evidence="1" id="KW-0472">Membrane</keyword>
<name>A0A6J6G1G0_9ZZZZ</name>